<accession>A0AAJ0U889</accession>
<dbReference type="InterPro" id="IPR006685">
    <property type="entry name" value="MscS_channel_2nd"/>
</dbReference>
<dbReference type="InterPro" id="IPR049278">
    <property type="entry name" value="MS_channel_C"/>
</dbReference>
<dbReference type="Gene3D" id="3.30.70.100">
    <property type="match status" value="1"/>
</dbReference>
<feature type="region of interest" description="Disordered" evidence="8">
    <location>
        <begin position="1"/>
        <end position="35"/>
    </location>
</feature>
<feature type="domain" description="Mechanosensitive ion channel MscS porin" evidence="12">
    <location>
        <begin position="123"/>
        <end position="361"/>
    </location>
</feature>
<evidence type="ECO:0000256" key="3">
    <source>
        <dbReference type="ARBA" id="ARBA00022475"/>
    </source>
</evidence>
<comment type="subcellular location">
    <subcellularLocation>
        <location evidence="1">Cell membrane</location>
        <topology evidence="1">Multi-pass membrane protein</topology>
    </subcellularLocation>
</comment>
<evidence type="ECO:0000313" key="16">
    <source>
        <dbReference type="Proteomes" id="UP001296776"/>
    </source>
</evidence>
<dbReference type="GO" id="GO:0005886">
    <property type="term" value="C:plasma membrane"/>
    <property type="evidence" value="ECO:0007669"/>
    <property type="project" value="UniProtKB-SubCell"/>
</dbReference>
<dbReference type="Pfam" id="PF21082">
    <property type="entry name" value="MS_channel_3rd"/>
    <property type="match status" value="1"/>
</dbReference>
<reference evidence="15" key="2">
    <citation type="journal article" date="2020" name="Microorganisms">
        <title>Osmotic Adaptation and Compatible Solute Biosynthesis of Phototrophic Bacteria as Revealed from Genome Analyses.</title>
        <authorList>
            <person name="Imhoff J.F."/>
            <person name="Rahn T."/>
            <person name="Kunzel S."/>
            <person name="Keller A."/>
            <person name="Neulinger S.C."/>
        </authorList>
    </citation>
    <scope>NUCLEOTIDE SEQUENCE</scope>
    <source>
        <strain evidence="15">DSM 11080</strain>
    </source>
</reference>
<feature type="domain" description="Mechanosensitive ion channel inner membrane" evidence="11">
    <location>
        <begin position="584"/>
        <end position="919"/>
    </location>
</feature>
<gene>
    <name evidence="15" type="ORF">CKO40_22040</name>
</gene>
<dbReference type="SUPFAM" id="SSF50182">
    <property type="entry name" value="Sm-like ribonucleoproteins"/>
    <property type="match status" value="1"/>
</dbReference>
<feature type="transmembrane region" description="Helical" evidence="9">
    <location>
        <begin position="584"/>
        <end position="601"/>
    </location>
</feature>
<feature type="coiled-coil region" evidence="7">
    <location>
        <begin position="374"/>
        <end position="408"/>
    </location>
</feature>
<dbReference type="InterPro" id="IPR049142">
    <property type="entry name" value="MS_channel_1st"/>
</dbReference>
<dbReference type="Pfam" id="PF12795">
    <property type="entry name" value="MscS_porin"/>
    <property type="match status" value="1"/>
</dbReference>
<dbReference type="PROSITE" id="PS01246">
    <property type="entry name" value="UPF0003"/>
    <property type="match status" value="1"/>
</dbReference>
<dbReference type="Pfam" id="PF12794">
    <property type="entry name" value="MscS_TM"/>
    <property type="match status" value="1"/>
</dbReference>
<feature type="transmembrane region" description="Helical" evidence="9">
    <location>
        <begin position="1008"/>
        <end position="1035"/>
    </location>
</feature>
<feature type="transmembrane region" description="Helical" evidence="9">
    <location>
        <begin position="939"/>
        <end position="960"/>
    </location>
</feature>
<dbReference type="SUPFAM" id="SSF82861">
    <property type="entry name" value="Mechanosensitive channel protein MscS (YggB), transmembrane region"/>
    <property type="match status" value="1"/>
</dbReference>
<evidence type="ECO:0000259" key="12">
    <source>
        <dbReference type="Pfam" id="PF12795"/>
    </source>
</evidence>
<evidence type="ECO:0008006" key="17">
    <source>
        <dbReference type="Google" id="ProtNLM"/>
    </source>
</evidence>
<evidence type="ECO:0000259" key="11">
    <source>
        <dbReference type="Pfam" id="PF12794"/>
    </source>
</evidence>
<dbReference type="AlphaFoldDB" id="A0AAJ0U889"/>
<dbReference type="PANTHER" id="PTHR30347:SF1">
    <property type="entry name" value="MECHANOSENSITIVE CHANNEL MSCK"/>
    <property type="match status" value="1"/>
</dbReference>
<reference evidence="15" key="1">
    <citation type="submission" date="2017-08" db="EMBL/GenBank/DDBJ databases">
        <authorList>
            <person name="Imhoff J.F."/>
            <person name="Rahn T."/>
            <person name="Kuenzel S."/>
            <person name="Neulinger S.C."/>
        </authorList>
    </citation>
    <scope>NUCLEOTIDE SEQUENCE</scope>
    <source>
        <strain evidence="15">DSM 11080</strain>
    </source>
</reference>
<evidence type="ECO:0000256" key="1">
    <source>
        <dbReference type="ARBA" id="ARBA00004651"/>
    </source>
</evidence>
<dbReference type="InterPro" id="IPR052702">
    <property type="entry name" value="MscS-like_channel"/>
</dbReference>
<evidence type="ECO:0000259" key="10">
    <source>
        <dbReference type="Pfam" id="PF00924"/>
    </source>
</evidence>
<feature type="domain" description="Mechanosensitive ion channel MscS" evidence="10">
    <location>
        <begin position="1023"/>
        <end position="1088"/>
    </location>
</feature>
<dbReference type="InterPro" id="IPR023408">
    <property type="entry name" value="MscS_beta-dom_sf"/>
</dbReference>
<dbReference type="Pfam" id="PF21088">
    <property type="entry name" value="MS_channel_1st"/>
    <property type="match status" value="1"/>
</dbReference>
<organism evidence="15 16">
    <name type="scientific">Halochromatium glycolicum</name>
    <dbReference type="NCBI Taxonomy" id="85075"/>
    <lineage>
        <taxon>Bacteria</taxon>
        <taxon>Pseudomonadati</taxon>
        <taxon>Pseudomonadota</taxon>
        <taxon>Gammaproteobacteria</taxon>
        <taxon>Chromatiales</taxon>
        <taxon>Chromatiaceae</taxon>
        <taxon>Halochromatium</taxon>
    </lineage>
</organism>
<evidence type="ECO:0000256" key="9">
    <source>
        <dbReference type="SAM" id="Phobius"/>
    </source>
</evidence>
<dbReference type="PANTHER" id="PTHR30347">
    <property type="entry name" value="POTASSIUM CHANNEL RELATED"/>
    <property type="match status" value="1"/>
</dbReference>
<feature type="domain" description="Mechanosensitive ion channel transmembrane helices 2/3" evidence="14">
    <location>
        <begin position="980"/>
        <end position="1021"/>
    </location>
</feature>
<comment type="caution">
    <text evidence="15">The sequence shown here is derived from an EMBL/GenBank/DDBJ whole genome shotgun (WGS) entry which is preliminary data.</text>
</comment>
<feature type="compositionally biased region" description="Basic and acidic residues" evidence="8">
    <location>
        <begin position="20"/>
        <end position="29"/>
    </location>
</feature>
<keyword evidence="5 9" id="KW-1133">Transmembrane helix</keyword>
<keyword evidence="6 9" id="KW-0472">Membrane</keyword>
<sequence length="1224" mass="134779">MHTKRSQATNALHPQTAPSPDRRQGDSTRARRRAPRLLPDLLPELLPGRLPSLLKGLLKGLLPALLPGRLPGLLPGLLPALLALAAWLPLIDGALAQVSAETPRSADAPSIQTPVSRAQLEAKLAELEENTELSNETKQQLSERYRNALANLESMDAFESEAATYLAALETAPEEAAALRAEAERLKTAADPPVELPAQVTVAEIEQLLAREQAEAAALEAQLAELDKILSDQSSQPAEVRRRLAAATQELTELEAELNRPQPEGQSDALRQARRWALETRRAALRAEMIMLDQRIVSADARRQLTEARRDQRAAALERLRLRRAYLENEADRLRKIEAERVRAETESAERELAEAAPVVQALAHRNREISETITEVTAALDRIDEQHVALEEQLQETGLQLKSARERIAAAGLSQAVGQILVDERADLPDPGLLRERADERAEEIAEVTFEQIQLREALRRLDEIDAAAAAVLEDADAPADATLRAQVIAQLERQRDLLERALRVQDSYQRSIGDLDFTADQYADVVTQYRDFLAEHLLWVRSTAPITEQPLAPLKSALWWLIAPQHWGEVLESLARIASSSPLFWLGLLLFAVLLATGPRLRRRIRGYSEPMRRISTDRFGYSVSALGLTLLVAAPWPLLSALLGWELSRASAGTPFSLAVGSGLFTVALPFYFLRAFRLLCMPNGVADRHFRWSASTLRTLRRTMQWMAWVLLPLGFVGQTVGHYDDPGFNGTLTRFIVVAIAVGLTVLTALLAHPKRGLFAAALEAQPQGWLNKTRHLWYPTLVAVPIVLAGVSLAGYLYTAGILLRSLLSELWLALALVVVHQMIVRWLIVTRRGLALEAALERRAQREAQREAAEQGAQRLEAPDEPVDLAALDSQTRRLLNSVIVIVAAIGLWMIWSDVLPALNVFDQQTLWSYTTEVEGAKELVPVTLADVGLILIIGAAAVVAVKNLPALLEILLLKNSSITASGRYTLVKLTRYVITAAGILLVAGTLGLRWSQVQWLVAALGVGIGFGLQEIVANFISGLIILFERPVRVGDIVTIGDTTGTVSKIEIRATTIRNWDRQELLVPNKEFITGRLLNWTLSDQLNRVVIPVGIEYGSDTRKALALLSEAAAEHPLVLDDPEPMITFEGFGDNALNLVLRCYLETLDFRLAAISELHQAIDDKFRAAGIGIAFPQRDIHLRSAEPIEIRMRRTAALPTNSPQSPAAPDQAGANQTS</sequence>
<evidence type="ECO:0000256" key="4">
    <source>
        <dbReference type="ARBA" id="ARBA00022692"/>
    </source>
</evidence>
<proteinExistence type="inferred from homology"/>
<feature type="transmembrane region" description="Helical" evidence="9">
    <location>
        <begin position="622"/>
        <end position="639"/>
    </location>
</feature>
<evidence type="ECO:0000313" key="15">
    <source>
        <dbReference type="EMBL" id="MBK1707139.1"/>
    </source>
</evidence>
<keyword evidence="16" id="KW-1185">Reference proteome</keyword>
<feature type="domain" description="Mechanosensitive ion channel MscS C-terminal" evidence="13">
    <location>
        <begin position="1096"/>
        <end position="1179"/>
    </location>
</feature>
<protein>
    <recommendedName>
        <fullName evidence="17">Potassium efflux system protein</fullName>
    </recommendedName>
</protein>
<feature type="coiled-coil region" evidence="7">
    <location>
        <begin position="317"/>
        <end position="347"/>
    </location>
</feature>
<dbReference type="GO" id="GO:0008381">
    <property type="term" value="F:mechanosensitive monoatomic ion channel activity"/>
    <property type="evidence" value="ECO:0007669"/>
    <property type="project" value="UniProtKB-ARBA"/>
</dbReference>
<dbReference type="InterPro" id="IPR025692">
    <property type="entry name" value="MscS_IM_dom1"/>
</dbReference>
<dbReference type="Proteomes" id="UP001296776">
    <property type="component" value="Unassembled WGS sequence"/>
</dbReference>
<evidence type="ECO:0000256" key="5">
    <source>
        <dbReference type="ARBA" id="ARBA00022989"/>
    </source>
</evidence>
<dbReference type="InterPro" id="IPR011014">
    <property type="entry name" value="MscS_channel_TM-2"/>
</dbReference>
<feature type="transmembrane region" description="Helical" evidence="9">
    <location>
        <begin position="740"/>
        <end position="757"/>
    </location>
</feature>
<feature type="transmembrane region" description="Helical" evidence="9">
    <location>
        <begin position="710"/>
        <end position="728"/>
    </location>
</feature>
<feature type="transmembrane region" description="Helical" evidence="9">
    <location>
        <begin position="782"/>
        <end position="805"/>
    </location>
</feature>
<comment type="similarity">
    <text evidence="2">Belongs to the MscS (TC 1.A.23) family.</text>
</comment>
<keyword evidence="4 9" id="KW-0812">Transmembrane</keyword>
<keyword evidence="7" id="KW-0175">Coiled coil</keyword>
<evidence type="ECO:0000256" key="2">
    <source>
        <dbReference type="ARBA" id="ARBA00008017"/>
    </source>
</evidence>
<dbReference type="RefSeq" id="WP_200348616.1">
    <property type="nucleotide sequence ID" value="NZ_NRSJ01000066.1"/>
</dbReference>
<dbReference type="Gene3D" id="2.30.30.60">
    <property type="match status" value="1"/>
</dbReference>
<feature type="transmembrane region" description="Helical" evidence="9">
    <location>
        <begin position="981"/>
        <end position="1002"/>
    </location>
</feature>
<dbReference type="Pfam" id="PF00924">
    <property type="entry name" value="MS_channel_2nd"/>
    <property type="match status" value="1"/>
</dbReference>
<evidence type="ECO:0000259" key="14">
    <source>
        <dbReference type="Pfam" id="PF21088"/>
    </source>
</evidence>
<dbReference type="InterPro" id="IPR006686">
    <property type="entry name" value="MscS_channel_CS"/>
</dbReference>
<evidence type="ECO:0000256" key="7">
    <source>
        <dbReference type="SAM" id="Coils"/>
    </source>
</evidence>
<dbReference type="InterPro" id="IPR011066">
    <property type="entry name" value="MscS_channel_C_sf"/>
</dbReference>
<dbReference type="EMBL" id="NRSJ01000066">
    <property type="protein sequence ID" value="MBK1707139.1"/>
    <property type="molecule type" value="Genomic_DNA"/>
</dbReference>
<feature type="transmembrane region" description="Helical" evidence="9">
    <location>
        <begin position="659"/>
        <end position="677"/>
    </location>
</feature>
<evidence type="ECO:0000259" key="13">
    <source>
        <dbReference type="Pfam" id="PF21082"/>
    </source>
</evidence>
<evidence type="ECO:0000256" key="6">
    <source>
        <dbReference type="ARBA" id="ARBA00023136"/>
    </source>
</evidence>
<dbReference type="SUPFAM" id="SSF82689">
    <property type="entry name" value="Mechanosensitive channel protein MscS (YggB), C-terminal domain"/>
    <property type="match status" value="1"/>
</dbReference>
<dbReference type="InterPro" id="IPR024393">
    <property type="entry name" value="MscS_porin"/>
</dbReference>
<dbReference type="Gene3D" id="1.10.287.1260">
    <property type="match status" value="1"/>
</dbReference>
<dbReference type="InterPro" id="IPR010920">
    <property type="entry name" value="LSM_dom_sf"/>
</dbReference>
<feature type="transmembrane region" description="Helical" evidence="9">
    <location>
        <begin position="886"/>
        <end position="903"/>
    </location>
</feature>
<evidence type="ECO:0000256" key="8">
    <source>
        <dbReference type="SAM" id="MobiDB-lite"/>
    </source>
</evidence>
<keyword evidence="3" id="KW-1003">Cell membrane</keyword>
<name>A0AAJ0U889_9GAMM</name>
<feature type="compositionally biased region" description="Polar residues" evidence="8">
    <location>
        <begin position="1"/>
        <end position="18"/>
    </location>
</feature>
<feature type="transmembrane region" description="Helical" evidence="9">
    <location>
        <begin position="817"/>
        <end position="835"/>
    </location>
</feature>
<feature type="coiled-coil region" evidence="7">
    <location>
        <begin position="117"/>
        <end position="257"/>
    </location>
</feature>
<feature type="region of interest" description="Disordered" evidence="8">
    <location>
        <begin position="1204"/>
        <end position="1224"/>
    </location>
</feature>